<dbReference type="SUPFAM" id="SSF53335">
    <property type="entry name" value="S-adenosyl-L-methionine-dependent methyltransferases"/>
    <property type="match status" value="1"/>
</dbReference>
<reference evidence="5 6" key="1">
    <citation type="submission" date="2018-11" db="EMBL/GenBank/DDBJ databases">
        <title>Rhodococcus spongicola sp. nov. and Rhodococcus xishaensis sp. nov. from marine sponges.</title>
        <authorList>
            <person name="Li L."/>
            <person name="Lin H.W."/>
        </authorList>
    </citation>
    <scope>NUCLEOTIDE SEQUENCE [LARGE SCALE GENOMIC DNA]</scope>
    <source>
        <strain evidence="5 6">LHW50502</strain>
    </source>
</reference>
<evidence type="ECO:0000313" key="6">
    <source>
        <dbReference type="Proteomes" id="UP000284333"/>
    </source>
</evidence>
<dbReference type="Proteomes" id="UP000284333">
    <property type="component" value="Unassembled WGS sequence"/>
</dbReference>
<dbReference type="PANTHER" id="PTHR43464:SF19">
    <property type="entry name" value="UBIQUINONE BIOSYNTHESIS O-METHYLTRANSFERASE, MITOCHONDRIAL"/>
    <property type="match status" value="1"/>
</dbReference>
<dbReference type="RefSeq" id="WP_127948209.1">
    <property type="nucleotide sequence ID" value="NZ_RKLN01000006.1"/>
</dbReference>
<keyword evidence="1 5" id="KW-0489">Methyltransferase</keyword>
<dbReference type="PANTHER" id="PTHR43464">
    <property type="entry name" value="METHYLTRANSFERASE"/>
    <property type="match status" value="1"/>
</dbReference>
<dbReference type="CDD" id="cd02440">
    <property type="entry name" value="AdoMet_MTases"/>
    <property type="match status" value="1"/>
</dbReference>
<dbReference type="AlphaFoldDB" id="A0A3S3DWV0"/>
<dbReference type="Pfam" id="PF13649">
    <property type="entry name" value="Methyltransf_25"/>
    <property type="match status" value="1"/>
</dbReference>
<dbReference type="Gene3D" id="3.40.50.150">
    <property type="entry name" value="Vaccinia Virus protein VP39"/>
    <property type="match status" value="1"/>
</dbReference>
<gene>
    <name evidence="5" type="ORF">EF834_15965</name>
</gene>
<keyword evidence="3" id="KW-0949">S-adenosyl-L-methionine</keyword>
<name>A0A3S3DWV0_9NOCA</name>
<dbReference type="OrthoDB" id="3825914at2"/>
<dbReference type="InterPro" id="IPR041698">
    <property type="entry name" value="Methyltransf_25"/>
</dbReference>
<evidence type="ECO:0000256" key="2">
    <source>
        <dbReference type="ARBA" id="ARBA00022679"/>
    </source>
</evidence>
<comment type="caution">
    <text evidence="5">The sequence shown here is derived from an EMBL/GenBank/DDBJ whole genome shotgun (WGS) entry which is preliminary data.</text>
</comment>
<dbReference type="GO" id="GO:0032259">
    <property type="term" value="P:methylation"/>
    <property type="evidence" value="ECO:0007669"/>
    <property type="project" value="UniProtKB-KW"/>
</dbReference>
<dbReference type="GO" id="GO:0008168">
    <property type="term" value="F:methyltransferase activity"/>
    <property type="evidence" value="ECO:0007669"/>
    <property type="project" value="UniProtKB-KW"/>
</dbReference>
<accession>A0A3S3DWV0</accession>
<dbReference type="EMBL" id="RKLN01000006">
    <property type="protein sequence ID" value="RVW00883.1"/>
    <property type="molecule type" value="Genomic_DNA"/>
</dbReference>
<evidence type="ECO:0000256" key="3">
    <source>
        <dbReference type="ARBA" id="ARBA00022691"/>
    </source>
</evidence>
<organism evidence="5 6">
    <name type="scientific">Rhodococcus spongiicola</name>
    <dbReference type="NCBI Taxonomy" id="2487352"/>
    <lineage>
        <taxon>Bacteria</taxon>
        <taxon>Bacillati</taxon>
        <taxon>Actinomycetota</taxon>
        <taxon>Actinomycetes</taxon>
        <taxon>Mycobacteriales</taxon>
        <taxon>Nocardiaceae</taxon>
        <taxon>Rhodococcus</taxon>
    </lineage>
</organism>
<evidence type="ECO:0000259" key="4">
    <source>
        <dbReference type="Pfam" id="PF13649"/>
    </source>
</evidence>
<dbReference type="InterPro" id="IPR029063">
    <property type="entry name" value="SAM-dependent_MTases_sf"/>
</dbReference>
<sequence>MNANASQPTTPPSPNDFEALYRGDYDALNLALQASSGAPHAEFQIDRIPWDIGEVQPVVRDLEADGQITDEVLDIGCGTGENAMFLAGRGYRVCGLDAAPAAIEIARERARLQELDEAVEFDVADATDLTGYADRFATVIDSALYHCFPEEQRPRYVAEVYRACRPGARLHVACFSDQVPDELPGPYRISEGNLRNTLTNAGWSIARLERTTYTTATTRRDIERQPATALSAIADRLSFDSHDRLLAPAWLATAERR</sequence>
<keyword evidence="2 5" id="KW-0808">Transferase</keyword>
<protein>
    <submittedName>
        <fullName evidence="5">Class I SAM-dependent methyltransferase</fullName>
    </submittedName>
</protein>
<feature type="domain" description="Methyltransferase" evidence="4">
    <location>
        <begin position="72"/>
        <end position="167"/>
    </location>
</feature>
<keyword evidence="6" id="KW-1185">Reference proteome</keyword>
<proteinExistence type="predicted"/>
<evidence type="ECO:0000313" key="5">
    <source>
        <dbReference type="EMBL" id="RVW00883.1"/>
    </source>
</evidence>
<evidence type="ECO:0000256" key="1">
    <source>
        <dbReference type="ARBA" id="ARBA00022603"/>
    </source>
</evidence>